<evidence type="ECO:0000256" key="1">
    <source>
        <dbReference type="ARBA" id="ARBA00022729"/>
    </source>
</evidence>
<protein>
    <recommendedName>
        <fullName evidence="2">Secretion system C-terminal sorting domain-containing protein</fullName>
    </recommendedName>
</protein>
<reference evidence="3 4" key="1">
    <citation type="submission" date="2018-06" db="EMBL/GenBank/DDBJ databases">
        <title>Flavobacterium tibetense sp. nov., isolated from a wetland YonghuCo on Tibetan Plateau.</title>
        <authorList>
            <person name="Xing P."/>
            <person name="Phurbu D."/>
            <person name="Lu H."/>
        </authorList>
    </citation>
    <scope>NUCLEOTIDE SEQUENCE [LARGE SCALE GENOMIC DNA]</scope>
    <source>
        <strain evidence="3 4">YH5</strain>
    </source>
</reference>
<gene>
    <name evidence="3" type="ORF">DPN68_01455</name>
</gene>
<dbReference type="Pfam" id="PF18962">
    <property type="entry name" value="Por_Secre_tail"/>
    <property type="match status" value="1"/>
</dbReference>
<evidence type="ECO:0000313" key="4">
    <source>
        <dbReference type="Proteomes" id="UP000253319"/>
    </source>
</evidence>
<dbReference type="Proteomes" id="UP000253319">
    <property type="component" value="Unassembled WGS sequence"/>
</dbReference>
<feature type="domain" description="Secretion system C-terminal sorting" evidence="2">
    <location>
        <begin position="525"/>
        <end position="594"/>
    </location>
</feature>
<sequence>MLMLFLYKILSIIVINKKMISFVTPILILKKMKKIYTLLLTFFSVAIFAQGSINFDEPTNWVQGAGLFTAYSDHGYNDGVFSAIGASVIRNSTAVTDGFPGANGTYSFRLRDNASSSLTMTIASGGVGNFSFAARRWDNSPATNFTVEYSTNGGTDWTFSSTIDAAVTTDSDWKTVNGVINSSNANIQIRIRSNGTTERIMVDDFAWTAPTSDPTLIISSPSNGTTYNPATTAVNVSLSVSNFIVANPGSGNGHIRYTVNGGTAISKFNTTPIELTSLIPNSYTIYVELVDDTGTPISPAVNTTVFFTIEGYYIVNSINDVRLDVLDYGIGRYYQINSEAIVTYARTPRNQKYIQDATAAILIDDAGNVITNTFAIGDGMTGFRGQTTYFNDLLQIVPLENIAPSSTGNTITPEVVTIANIIGNVELYESELVRINNVTFADGNGTNTFAGNVTYNISDGNTMEFRTFLTEVDYVVNSNIIPDVTRDVIVLVSKNVATPRVVARSFVDVNTLSTNDFNAIEGLTMYPNPLKGNTLFLTSTANANMSVQIFDVLGKEVLKSNVINNAVNVSGLNAGVYIVKITEEGKTATRKLVIQ</sequence>
<keyword evidence="4" id="KW-1185">Reference proteome</keyword>
<dbReference type="AlphaFoldDB" id="A0A365P5M2"/>
<evidence type="ECO:0000313" key="3">
    <source>
        <dbReference type="EMBL" id="RBA29918.1"/>
    </source>
</evidence>
<dbReference type="EMBL" id="QLST01000001">
    <property type="protein sequence ID" value="RBA29918.1"/>
    <property type="molecule type" value="Genomic_DNA"/>
</dbReference>
<proteinExistence type="predicted"/>
<organism evidence="3 4">
    <name type="scientific">Flavobacterium tibetense</name>
    <dbReference type="NCBI Taxonomy" id="2233533"/>
    <lineage>
        <taxon>Bacteria</taxon>
        <taxon>Pseudomonadati</taxon>
        <taxon>Bacteroidota</taxon>
        <taxon>Flavobacteriia</taxon>
        <taxon>Flavobacteriales</taxon>
        <taxon>Flavobacteriaceae</taxon>
        <taxon>Flavobacterium</taxon>
    </lineage>
</organism>
<evidence type="ECO:0000259" key="2">
    <source>
        <dbReference type="Pfam" id="PF18962"/>
    </source>
</evidence>
<accession>A0A365P5M2</accession>
<dbReference type="Gene3D" id="2.60.120.260">
    <property type="entry name" value="Galactose-binding domain-like"/>
    <property type="match status" value="1"/>
</dbReference>
<dbReference type="NCBIfam" id="TIGR04183">
    <property type="entry name" value="Por_Secre_tail"/>
    <property type="match status" value="1"/>
</dbReference>
<keyword evidence="1" id="KW-0732">Signal</keyword>
<comment type="caution">
    <text evidence="3">The sequence shown here is derived from an EMBL/GenBank/DDBJ whole genome shotgun (WGS) entry which is preliminary data.</text>
</comment>
<name>A0A365P5M2_9FLAO</name>
<dbReference type="InterPro" id="IPR026444">
    <property type="entry name" value="Secre_tail"/>
</dbReference>